<dbReference type="InterPro" id="IPR002686">
    <property type="entry name" value="Transposase_17"/>
</dbReference>
<dbReference type="AlphaFoldDB" id="A0A2H0TBW8"/>
<comment type="caution">
    <text evidence="2">The sequence shown here is derived from an EMBL/GenBank/DDBJ whole genome shotgun (WGS) entry which is preliminary data.</text>
</comment>
<dbReference type="SMART" id="SM01321">
    <property type="entry name" value="Y1_Tnp"/>
    <property type="match status" value="1"/>
</dbReference>
<dbReference type="InterPro" id="IPR036515">
    <property type="entry name" value="Transposase_17_sf"/>
</dbReference>
<dbReference type="EMBL" id="PFCQ01000003">
    <property type="protein sequence ID" value="PIR68508.1"/>
    <property type="molecule type" value="Genomic_DNA"/>
</dbReference>
<name>A0A2H0TBW8_9BACT</name>
<dbReference type="SUPFAM" id="SSF143422">
    <property type="entry name" value="Transposase IS200-like"/>
    <property type="match status" value="1"/>
</dbReference>
<sequence length="226" mass="26870">MVGDLAHVCNRGIEKRKIFLDQKDYLRFVENLFLLNNKSGKIRTEKDILFKEVNLKRDKLVEILKWSLLPNHYHLLLYEKVEGGILEFTKRLGNAYTKYFNIKNKGRSGYVFQNRAKIISITRESQRLYIPFYIDINPLDLIFPDRKNIPKSKGKKALEFLREYQWSSYRDYFKKGTRQAIISPDLFYDMFDTSPEAYEKELLNLSTCEVDEWVTDSLGIGKFSHW</sequence>
<dbReference type="GO" id="GO:0004803">
    <property type="term" value="F:transposase activity"/>
    <property type="evidence" value="ECO:0007669"/>
    <property type="project" value="InterPro"/>
</dbReference>
<accession>A0A2H0TBW8</accession>
<feature type="domain" description="Transposase IS200-like" evidence="1">
    <location>
        <begin position="2"/>
        <end position="137"/>
    </location>
</feature>
<proteinExistence type="predicted"/>
<dbReference type="GO" id="GO:0006313">
    <property type="term" value="P:DNA transposition"/>
    <property type="evidence" value="ECO:0007669"/>
    <property type="project" value="InterPro"/>
</dbReference>
<organism evidence="2 3">
    <name type="scientific">Candidatus Nomurabacteria bacterium CG10_big_fil_rev_8_21_14_0_10_35_16</name>
    <dbReference type="NCBI Taxonomy" id="1974731"/>
    <lineage>
        <taxon>Bacteria</taxon>
        <taxon>Candidatus Nomuraibacteriota</taxon>
    </lineage>
</organism>
<evidence type="ECO:0000313" key="2">
    <source>
        <dbReference type="EMBL" id="PIR68508.1"/>
    </source>
</evidence>
<protein>
    <recommendedName>
        <fullName evidence="1">Transposase IS200-like domain-containing protein</fullName>
    </recommendedName>
</protein>
<dbReference type="Gene3D" id="3.30.70.1290">
    <property type="entry name" value="Transposase IS200-like"/>
    <property type="match status" value="1"/>
</dbReference>
<reference evidence="3" key="1">
    <citation type="submission" date="2017-09" db="EMBL/GenBank/DDBJ databases">
        <title>Depth-based differentiation of microbial function through sediment-hosted aquifers and enrichment of novel symbionts in the deep terrestrial subsurface.</title>
        <authorList>
            <person name="Probst A.J."/>
            <person name="Ladd B."/>
            <person name="Jarett J.K."/>
            <person name="Geller-Mcgrath D.E."/>
            <person name="Sieber C.M.K."/>
            <person name="Emerson J.B."/>
            <person name="Anantharaman K."/>
            <person name="Thomas B.C."/>
            <person name="Malmstrom R."/>
            <person name="Stieglmeier M."/>
            <person name="Klingl A."/>
            <person name="Woyke T."/>
            <person name="Ryan C.M."/>
            <person name="Banfield J.F."/>
        </authorList>
    </citation>
    <scope>NUCLEOTIDE SEQUENCE [LARGE SCALE GENOMIC DNA]</scope>
</reference>
<evidence type="ECO:0000259" key="1">
    <source>
        <dbReference type="SMART" id="SM01321"/>
    </source>
</evidence>
<dbReference type="PANTHER" id="PTHR34322:SF2">
    <property type="entry name" value="TRANSPOSASE IS200-LIKE DOMAIN-CONTAINING PROTEIN"/>
    <property type="match status" value="1"/>
</dbReference>
<gene>
    <name evidence="2" type="ORF">COU49_00495</name>
</gene>
<evidence type="ECO:0000313" key="3">
    <source>
        <dbReference type="Proteomes" id="UP000230094"/>
    </source>
</evidence>
<dbReference type="Proteomes" id="UP000230094">
    <property type="component" value="Unassembled WGS sequence"/>
</dbReference>
<dbReference type="GO" id="GO:0003677">
    <property type="term" value="F:DNA binding"/>
    <property type="evidence" value="ECO:0007669"/>
    <property type="project" value="InterPro"/>
</dbReference>
<dbReference type="PANTHER" id="PTHR34322">
    <property type="entry name" value="TRANSPOSASE, Y1_TNP DOMAIN-CONTAINING"/>
    <property type="match status" value="1"/>
</dbReference>